<reference evidence="1 2" key="1">
    <citation type="submission" date="2018-02" db="EMBL/GenBank/DDBJ databases">
        <title>Genome sequence of the basidiomycete white-rot fungus Phlebia centrifuga.</title>
        <authorList>
            <person name="Granchi Z."/>
            <person name="Peng M."/>
            <person name="de Vries R.P."/>
            <person name="Hilden K."/>
            <person name="Makela M.R."/>
            <person name="Grigoriev I."/>
            <person name="Riley R."/>
        </authorList>
    </citation>
    <scope>NUCLEOTIDE SEQUENCE [LARGE SCALE GENOMIC DNA]</scope>
    <source>
        <strain evidence="1 2">FBCC195</strain>
    </source>
</reference>
<organism evidence="1 2">
    <name type="scientific">Hermanssonia centrifuga</name>
    <dbReference type="NCBI Taxonomy" id="98765"/>
    <lineage>
        <taxon>Eukaryota</taxon>
        <taxon>Fungi</taxon>
        <taxon>Dikarya</taxon>
        <taxon>Basidiomycota</taxon>
        <taxon>Agaricomycotina</taxon>
        <taxon>Agaricomycetes</taxon>
        <taxon>Polyporales</taxon>
        <taxon>Meruliaceae</taxon>
        <taxon>Hermanssonia</taxon>
    </lineage>
</organism>
<evidence type="ECO:0000313" key="2">
    <source>
        <dbReference type="Proteomes" id="UP000186601"/>
    </source>
</evidence>
<accession>A0A2R6NUP6</accession>
<gene>
    <name evidence="1" type="ORF">PHLCEN_2v8257</name>
</gene>
<comment type="caution">
    <text evidence="1">The sequence shown here is derived from an EMBL/GenBank/DDBJ whole genome shotgun (WGS) entry which is preliminary data.</text>
</comment>
<name>A0A2R6NUP6_9APHY</name>
<dbReference type="EMBL" id="MLYV02000837">
    <property type="protein sequence ID" value="PSR76660.1"/>
    <property type="molecule type" value="Genomic_DNA"/>
</dbReference>
<proteinExistence type="predicted"/>
<evidence type="ECO:0000313" key="1">
    <source>
        <dbReference type="EMBL" id="PSR76660.1"/>
    </source>
</evidence>
<protein>
    <submittedName>
        <fullName evidence="1">Uncharacterized protein</fullName>
    </submittedName>
</protein>
<sequence length="258" mass="28861">MALVTLIDTPRHPQSHEEGMSHPVNYYALSKVSNMKRVPIVGAEQILCKIPAVRICLYRQPPNKGALHKTTGAILKHIKEKDARLVDAILRISSLASVLSPPPTWDTIEDTTWIFDAVKTPRFVSVDTIARAFLAPKTSEPTDPEDLLMTPSPSYYMATPRPQQHPTRVYSMCSLAFLLDDQQRWTCGICAICSIDVVALGVLPASYRSAPGVSRISGKRLRRRKRPWLKLHTLKPPVGLNRSRTMTEAPPLCQQTLY</sequence>
<dbReference type="AlphaFoldDB" id="A0A2R6NUP6"/>
<dbReference type="Proteomes" id="UP000186601">
    <property type="component" value="Unassembled WGS sequence"/>
</dbReference>
<keyword evidence="2" id="KW-1185">Reference proteome</keyword>